<feature type="signal peptide" evidence="1">
    <location>
        <begin position="1"/>
        <end position="20"/>
    </location>
</feature>
<dbReference type="Proteomes" id="UP001387215">
    <property type="component" value="Unassembled WGS sequence"/>
</dbReference>
<evidence type="ECO:0000313" key="3">
    <source>
        <dbReference type="Proteomes" id="UP001387215"/>
    </source>
</evidence>
<evidence type="ECO:0008006" key="4">
    <source>
        <dbReference type="Google" id="ProtNLM"/>
    </source>
</evidence>
<comment type="caution">
    <text evidence="2">The sequence shown here is derived from an EMBL/GenBank/DDBJ whole genome shotgun (WGS) entry which is preliminary data.</text>
</comment>
<proteinExistence type="predicted"/>
<feature type="chain" id="PRO_5046591562" description="Lipoprotein" evidence="1">
    <location>
        <begin position="21"/>
        <end position="137"/>
    </location>
</feature>
<sequence length="137" mass="14383">MLSRLAFVLLVATALPACHGAATQTAAVPTAAGTTPIPPSGLRAIGNEPGWLVEVGAGDTPAMRLILDYGERRLDVAAAARLGDAGYRGTTADGVEVELRYRRETCSDGMSERDYPASVMLQVGAQTYRGCAEFRSP</sequence>
<dbReference type="RefSeq" id="WP_336132036.1">
    <property type="nucleotide sequence ID" value="NZ_JBANDL010000002.1"/>
</dbReference>
<evidence type="ECO:0000256" key="1">
    <source>
        <dbReference type="SAM" id="SignalP"/>
    </source>
</evidence>
<keyword evidence="3" id="KW-1185">Reference proteome</keyword>
<evidence type="ECO:0000313" key="2">
    <source>
        <dbReference type="EMBL" id="MEI2455732.1"/>
    </source>
</evidence>
<accession>A0ABU8D456</accession>
<protein>
    <recommendedName>
        <fullName evidence="4">Lipoprotein</fullName>
    </recommendedName>
</protein>
<keyword evidence="1" id="KW-0732">Signal</keyword>
<dbReference type="EMBL" id="JBANDL010000002">
    <property type="protein sequence ID" value="MEI2455732.1"/>
    <property type="molecule type" value="Genomic_DNA"/>
</dbReference>
<name>A0ABU8D456_9GAMM</name>
<gene>
    <name evidence="2" type="ORF">V2J18_13710</name>
</gene>
<reference evidence="2 3" key="1">
    <citation type="submission" date="2024-02" db="EMBL/GenBank/DDBJ databases">
        <title>Lysobacter Genome Sequencing and Mining.</title>
        <authorList>
            <person name="Bierman J."/>
            <person name="Walker M.C."/>
        </authorList>
    </citation>
    <scope>NUCLEOTIDE SEQUENCE [LARGE SCALE GENOMIC DNA]</scope>
    <source>
        <strain evidence="2 3">PB6250</strain>
    </source>
</reference>
<organism evidence="2 3">
    <name type="scientific">Lysobacter firmicutimachus</name>
    <dbReference type="NCBI Taxonomy" id="1792846"/>
    <lineage>
        <taxon>Bacteria</taxon>
        <taxon>Pseudomonadati</taxon>
        <taxon>Pseudomonadota</taxon>
        <taxon>Gammaproteobacteria</taxon>
        <taxon>Lysobacterales</taxon>
        <taxon>Lysobacteraceae</taxon>
        <taxon>Lysobacter</taxon>
    </lineage>
</organism>